<gene>
    <name evidence="4" type="ORF">TPC1_14158</name>
</gene>
<dbReference type="Gene3D" id="3.40.50.300">
    <property type="entry name" value="P-loop containing nucleotide triphosphate hydrolases"/>
    <property type="match status" value="1"/>
</dbReference>
<dbReference type="SMART" id="SM00174">
    <property type="entry name" value="RHO"/>
    <property type="match status" value="1"/>
</dbReference>
<reference evidence="4" key="1">
    <citation type="submission" date="2015-07" db="EMBL/GenBank/DDBJ databases">
        <title>Adaptation to a free-living lifestyle via gene acquisitions in the diplomonad Trepomonas sp. PC1.</title>
        <authorList>
            <person name="Xu F."/>
            <person name="Jerlstrom-Hultqvist J."/>
            <person name="Kolisko M."/>
            <person name="Simpson A.G.B."/>
            <person name="Roger A.J."/>
            <person name="Svard S.G."/>
            <person name="Andersson J.O."/>
        </authorList>
    </citation>
    <scope>NUCLEOTIDE SEQUENCE</scope>
    <source>
        <strain evidence="4">PC1</strain>
    </source>
</reference>
<dbReference type="NCBIfam" id="TIGR00231">
    <property type="entry name" value="small_GTP"/>
    <property type="match status" value="1"/>
</dbReference>
<dbReference type="Pfam" id="PF00071">
    <property type="entry name" value="Ras"/>
    <property type="match status" value="1"/>
</dbReference>
<dbReference type="GO" id="GO:0005525">
    <property type="term" value="F:GTP binding"/>
    <property type="evidence" value="ECO:0007669"/>
    <property type="project" value="UniProtKB-KW"/>
</dbReference>
<dbReference type="InterPro" id="IPR027417">
    <property type="entry name" value="P-loop_NTPase"/>
</dbReference>
<dbReference type="InterPro" id="IPR005225">
    <property type="entry name" value="Small_GTP-bd"/>
</dbReference>
<protein>
    <submittedName>
        <fullName evidence="4">Rab-like protein</fullName>
    </submittedName>
</protein>
<dbReference type="FunFam" id="3.40.50.300:FF:001329">
    <property type="entry name" value="Small GTP-binding protein, putative"/>
    <property type="match status" value="1"/>
</dbReference>
<evidence type="ECO:0000313" key="4">
    <source>
        <dbReference type="EMBL" id="JAP93533.1"/>
    </source>
</evidence>
<organism evidence="4">
    <name type="scientific">Trepomonas sp. PC1</name>
    <dbReference type="NCBI Taxonomy" id="1076344"/>
    <lineage>
        <taxon>Eukaryota</taxon>
        <taxon>Metamonada</taxon>
        <taxon>Diplomonadida</taxon>
        <taxon>Hexamitidae</taxon>
        <taxon>Hexamitinae</taxon>
        <taxon>Trepomonas</taxon>
    </lineage>
</organism>
<dbReference type="SUPFAM" id="SSF52540">
    <property type="entry name" value="P-loop containing nucleoside triphosphate hydrolases"/>
    <property type="match status" value="1"/>
</dbReference>
<evidence type="ECO:0000256" key="1">
    <source>
        <dbReference type="ARBA" id="ARBA00022741"/>
    </source>
</evidence>
<accession>A0A146K9N6</accession>
<dbReference type="InterPro" id="IPR050227">
    <property type="entry name" value="Rab"/>
</dbReference>
<sequence length="180" mass="20560">MIKGKTVLAGPSAAGKSTLVWRIAKNVYSEDAQPTIQSAYLEKNVMIGKNEVKLNIWDTAGQERFRSITPQYFRGAEFILICFDLSKLVSFDELLFWIGYVDKNKSIKFYLIGCKSDLKQAMSDEELNDFAKKHNVKFTKVSSKTNENIPELIQELAQLSSSDTQQQNDEQTFMIKQNKE</sequence>
<proteinExistence type="predicted"/>
<dbReference type="CDD" id="cd00154">
    <property type="entry name" value="Rab"/>
    <property type="match status" value="1"/>
</dbReference>
<dbReference type="PANTHER" id="PTHR47977">
    <property type="entry name" value="RAS-RELATED PROTEIN RAB"/>
    <property type="match status" value="1"/>
</dbReference>
<dbReference type="SMART" id="SM00173">
    <property type="entry name" value="RAS"/>
    <property type="match status" value="1"/>
</dbReference>
<dbReference type="AlphaFoldDB" id="A0A146K9N6"/>
<feature type="non-terminal residue" evidence="4">
    <location>
        <position position="180"/>
    </location>
</feature>
<keyword evidence="1" id="KW-0547">Nucleotide-binding</keyword>
<dbReference type="SMART" id="SM00175">
    <property type="entry name" value="RAB"/>
    <property type="match status" value="1"/>
</dbReference>
<dbReference type="EMBL" id="GDID01003073">
    <property type="protein sequence ID" value="JAP93533.1"/>
    <property type="molecule type" value="Transcribed_RNA"/>
</dbReference>
<dbReference type="PROSITE" id="PS51419">
    <property type="entry name" value="RAB"/>
    <property type="match status" value="1"/>
</dbReference>
<name>A0A146K9N6_9EUKA</name>
<dbReference type="GO" id="GO:0003924">
    <property type="term" value="F:GTPase activity"/>
    <property type="evidence" value="ECO:0007669"/>
    <property type="project" value="InterPro"/>
</dbReference>
<dbReference type="PRINTS" id="PR00449">
    <property type="entry name" value="RASTRNSFRMNG"/>
</dbReference>
<evidence type="ECO:0000256" key="3">
    <source>
        <dbReference type="SAM" id="MobiDB-lite"/>
    </source>
</evidence>
<feature type="region of interest" description="Disordered" evidence="3">
    <location>
        <begin position="159"/>
        <end position="180"/>
    </location>
</feature>
<dbReference type="InterPro" id="IPR001806">
    <property type="entry name" value="Small_GTPase"/>
</dbReference>
<evidence type="ECO:0000256" key="2">
    <source>
        <dbReference type="ARBA" id="ARBA00023134"/>
    </source>
</evidence>
<dbReference type="PROSITE" id="PS51421">
    <property type="entry name" value="RAS"/>
    <property type="match status" value="1"/>
</dbReference>
<keyword evidence="2" id="KW-0342">GTP-binding</keyword>